<name>A0ABU7JSV6_9NOCA</name>
<evidence type="ECO:0000313" key="3">
    <source>
        <dbReference type="Proteomes" id="UP001331936"/>
    </source>
</evidence>
<dbReference type="PROSITE" id="PS51257">
    <property type="entry name" value="PROKAR_LIPOPROTEIN"/>
    <property type="match status" value="1"/>
</dbReference>
<keyword evidence="3" id="KW-1185">Reference proteome</keyword>
<dbReference type="RefSeq" id="WP_330152528.1">
    <property type="nucleotide sequence ID" value="NZ_JAUZMZ010000068.1"/>
</dbReference>
<keyword evidence="1" id="KW-0732">Signal</keyword>
<feature type="chain" id="PRO_5046316466" evidence="1">
    <location>
        <begin position="23"/>
        <end position="392"/>
    </location>
</feature>
<dbReference type="InterPro" id="IPR005152">
    <property type="entry name" value="Lipase_secreted"/>
</dbReference>
<protein>
    <submittedName>
        <fullName evidence="2">Lipase family protein</fullName>
    </submittedName>
</protein>
<dbReference type="Pfam" id="PF03583">
    <property type="entry name" value="LIP"/>
    <property type="match status" value="1"/>
</dbReference>
<dbReference type="SUPFAM" id="SSF53474">
    <property type="entry name" value="alpha/beta-Hydrolases"/>
    <property type="match status" value="1"/>
</dbReference>
<proteinExistence type="predicted"/>
<dbReference type="InterPro" id="IPR029058">
    <property type="entry name" value="AB_hydrolase_fold"/>
</dbReference>
<dbReference type="PANTHER" id="PTHR34853">
    <property type="match status" value="1"/>
</dbReference>
<evidence type="ECO:0000256" key="1">
    <source>
        <dbReference type="SAM" id="SignalP"/>
    </source>
</evidence>
<reference evidence="2 3" key="1">
    <citation type="submission" date="2023-08" db="EMBL/GenBank/DDBJ databases">
        <authorList>
            <person name="Girao M."/>
            <person name="Carvalho M.F."/>
        </authorList>
    </citation>
    <scope>NUCLEOTIDE SEQUENCE [LARGE SCALE GENOMIC DNA]</scope>
    <source>
        <strain evidence="2 3">CC-R104</strain>
    </source>
</reference>
<dbReference type="Gene3D" id="3.40.50.1820">
    <property type="entry name" value="alpha/beta hydrolase"/>
    <property type="match status" value="2"/>
</dbReference>
<dbReference type="Proteomes" id="UP001331936">
    <property type="component" value="Unassembled WGS sequence"/>
</dbReference>
<organism evidence="2 3">
    <name type="scientific">Rhodococcus chondri</name>
    <dbReference type="NCBI Taxonomy" id="3065941"/>
    <lineage>
        <taxon>Bacteria</taxon>
        <taxon>Bacillati</taxon>
        <taxon>Actinomycetota</taxon>
        <taxon>Actinomycetes</taxon>
        <taxon>Mycobacteriales</taxon>
        <taxon>Nocardiaceae</taxon>
        <taxon>Rhodococcus</taxon>
    </lineage>
</organism>
<gene>
    <name evidence="2" type="ORF">Q8814_13480</name>
</gene>
<evidence type="ECO:0000313" key="2">
    <source>
        <dbReference type="EMBL" id="MEE2033111.1"/>
    </source>
</evidence>
<sequence>MNDSSTRSVLVAFVLASMLGLAGCANGESAEGGELSPGSLVTHRALATAAALPSAVRTELITYVSEDAAGQPVLVSGTVAIPRGDVPEGGWPVVSWAHGTTGVGDACAPSADTAGGPAHSYVSRAGAMLDRWVADGYVVVQTDYEGLGTPGGHPYMNGESARNSVVDIVRAARELDAGVGSRWTVMGHSQGGHAALYTAAGGLDRAPELELQAAVVLAPGSRTSDVAGFFASGGPGIEQALSFLPVLLLGAEAADPSLSADAMLTDTARPLLSAARTGCMDDVRAVADTVPVDNLFAPDAEMSRIGEYYATQELESLTPVVPTLVVQGTADVLVSRAATDRITEALCGNGAALTYSVYDGADHRGVLEESLPEVKAFIDKVRSGEVPEPTCG</sequence>
<comment type="caution">
    <text evidence="2">The sequence shown here is derived from an EMBL/GenBank/DDBJ whole genome shotgun (WGS) entry which is preliminary data.</text>
</comment>
<dbReference type="EMBL" id="JAUZMZ010000068">
    <property type="protein sequence ID" value="MEE2033111.1"/>
    <property type="molecule type" value="Genomic_DNA"/>
</dbReference>
<dbReference type="PIRSF" id="PIRSF029171">
    <property type="entry name" value="Esterase_LipA"/>
    <property type="match status" value="1"/>
</dbReference>
<dbReference type="PANTHER" id="PTHR34853:SF1">
    <property type="entry name" value="LIPASE 5"/>
    <property type="match status" value="1"/>
</dbReference>
<accession>A0ABU7JSV6</accession>
<feature type="signal peptide" evidence="1">
    <location>
        <begin position="1"/>
        <end position="22"/>
    </location>
</feature>